<dbReference type="AlphaFoldDB" id="A0A540WC79"/>
<feature type="domain" description="DUF1508" evidence="1">
    <location>
        <begin position="10"/>
        <end position="57"/>
    </location>
</feature>
<organism evidence="2 3">
    <name type="scientific">Kitasatospora acidiphila</name>
    <dbReference type="NCBI Taxonomy" id="2567942"/>
    <lineage>
        <taxon>Bacteria</taxon>
        <taxon>Bacillati</taxon>
        <taxon>Actinomycetota</taxon>
        <taxon>Actinomycetes</taxon>
        <taxon>Kitasatosporales</taxon>
        <taxon>Streptomycetaceae</taxon>
        <taxon>Kitasatospora</taxon>
    </lineage>
</organism>
<dbReference type="SUPFAM" id="SSF160113">
    <property type="entry name" value="YegP-like"/>
    <property type="match status" value="1"/>
</dbReference>
<accession>A0A540WC79</accession>
<evidence type="ECO:0000259" key="1">
    <source>
        <dbReference type="Pfam" id="PF07411"/>
    </source>
</evidence>
<dbReference type="Pfam" id="PF07411">
    <property type="entry name" value="DUF1508"/>
    <property type="match status" value="1"/>
</dbReference>
<reference evidence="2 3" key="1">
    <citation type="submission" date="2019-06" db="EMBL/GenBank/DDBJ databases">
        <title>Description of Kitasatospora acidophila sp. nov. isolated from pine grove soil, and reclassification of Streptomyces novaecaesareae to Kitasatospora novaeceasareae comb. nov.</title>
        <authorList>
            <person name="Kim M.J."/>
        </authorList>
    </citation>
    <scope>NUCLEOTIDE SEQUENCE [LARGE SCALE GENOMIC DNA]</scope>
    <source>
        <strain evidence="2 3">MMS16-CNU292</strain>
    </source>
</reference>
<dbReference type="Proteomes" id="UP000319103">
    <property type="component" value="Unassembled WGS sequence"/>
</dbReference>
<dbReference type="InterPro" id="IPR010879">
    <property type="entry name" value="DUF1508"/>
</dbReference>
<gene>
    <name evidence="2" type="ORF">E6W39_35620</name>
</gene>
<dbReference type="InterPro" id="IPR036913">
    <property type="entry name" value="YegP-like_sf"/>
</dbReference>
<dbReference type="OrthoDB" id="9802792at2"/>
<name>A0A540WC79_9ACTN</name>
<sequence length="63" mass="6962">MAGKFELFTDERGMHRFRLKASNGSVVVVGDAHETREDLLKNIESLRKLAPYAQVQETAAGTA</sequence>
<dbReference type="EMBL" id="VIGB01000003">
    <property type="protein sequence ID" value="TQF06552.1"/>
    <property type="molecule type" value="Genomic_DNA"/>
</dbReference>
<evidence type="ECO:0000313" key="2">
    <source>
        <dbReference type="EMBL" id="TQF06552.1"/>
    </source>
</evidence>
<dbReference type="RefSeq" id="WP_141636966.1">
    <property type="nucleotide sequence ID" value="NZ_VIGB01000003.1"/>
</dbReference>
<comment type="caution">
    <text evidence="2">The sequence shown here is derived from an EMBL/GenBank/DDBJ whole genome shotgun (WGS) entry which is preliminary data.</text>
</comment>
<evidence type="ECO:0000313" key="3">
    <source>
        <dbReference type="Proteomes" id="UP000319103"/>
    </source>
</evidence>
<proteinExistence type="predicted"/>
<dbReference type="Gene3D" id="2.30.29.80">
    <property type="match status" value="1"/>
</dbReference>
<keyword evidence="3" id="KW-1185">Reference proteome</keyword>
<protein>
    <submittedName>
        <fullName evidence="2">DUF1508 domain-containing protein</fullName>
    </submittedName>
</protein>